<dbReference type="PATRIC" id="fig|74031.6.peg.75"/>
<reference evidence="3" key="1">
    <citation type="submission" date="2015-07" db="EMBL/GenBank/DDBJ databases">
        <title>Draft Genome Sequence of Roseovarius tolerans EL-164, a producer of N-Acylated Alanine Methyl Esters (NAMEs).</title>
        <authorList>
            <person name="Voget S."/>
            <person name="Bruns H."/>
            <person name="Wagner-Doebler I."/>
            <person name="Schulz S."/>
            <person name="Daniel R."/>
        </authorList>
    </citation>
    <scope>NUCLEOTIDE SEQUENCE [LARGE SCALE GENOMIC DNA]</scope>
    <source>
        <strain evidence="3">EL-164</strain>
    </source>
</reference>
<dbReference type="InterPro" id="IPR008407">
    <property type="entry name" value="Brnchd-chn_aa_trnsp_AzlD"/>
</dbReference>
<keyword evidence="1" id="KW-1133">Transmembrane helix</keyword>
<protein>
    <submittedName>
        <fullName evidence="2">Branched-chain amino acid transport protein (AzlD)</fullName>
    </submittedName>
</protein>
<dbReference type="STRING" id="74031.SAMN04488077_1368"/>
<sequence>MNIETADLWFVIIGLGLGSFGLRFVFTGLVGNRPLPPWLLRHLRYTAVAVLPGLVAPLVVWPAATGGSLDAPRMAAALVTLAVGYFLRNVIVAIVLGGVTLYGGLALLG</sequence>
<feature type="transmembrane region" description="Helical" evidence="1">
    <location>
        <begin position="6"/>
        <end position="31"/>
    </location>
</feature>
<proteinExistence type="predicted"/>
<dbReference type="AlphaFoldDB" id="A0A0L6CZZ9"/>
<name>A0A0L6CZZ9_9RHOB</name>
<feature type="transmembrane region" description="Helical" evidence="1">
    <location>
        <begin position="85"/>
        <end position="108"/>
    </location>
</feature>
<gene>
    <name evidence="2" type="ORF">ROTO_00750</name>
</gene>
<keyword evidence="3" id="KW-1185">Reference proteome</keyword>
<dbReference type="Pfam" id="PF05437">
    <property type="entry name" value="AzlD"/>
    <property type="match status" value="1"/>
</dbReference>
<feature type="transmembrane region" description="Helical" evidence="1">
    <location>
        <begin position="43"/>
        <end position="65"/>
    </location>
</feature>
<dbReference type="OrthoDB" id="6119856at2"/>
<accession>A0A0L6CZZ9</accession>
<evidence type="ECO:0000313" key="2">
    <source>
        <dbReference type="EMBL" id="KNX43286.1"/>
    </source>
</evidence>
<dbReference type="RefSeq" id="WP_050661044.1">
    <property type="nucleotide sequence ID" value="NZ_CP118494.1"/>
</dbReference>
<dbReference type="EMBL" id="LGVV01000001">
    <property type="protein sequence ID" value="KNX43286.1"/>
    <property type="molecule type" value="Genomic_DNA"/>
</dbReference>
<comment type="caution">
    <text evidence="2">The sequence shown here is derived from an EMBL/GenBank/DDBJ whole genome shotgun (WGS) entry which is preliminary data.</text>
</comment>
<keyword evidence="1" id="KW-0812">Transmembrane</keyword>
<organism evidence="2 3">
    <name type="scientific">Roseovarius tolerans</name>
    <dbReference type="NCBI Taxonomy" id="74031"/>
    <lineage>
        <taxon>Bacteria</taxon>
        <taxon>Pseudomonadati</taxon>
        <taxon>Pseudomonadota</taxon>
        <taxon>Alphaproteobacteria</taxon>
        <taxon>Rhodobacterales</taxon>
        <taxon>Roseobacteraceae</taxon>
        <taxon>Roseovarius</taxon>
    </lineage>
</organism>
<evidence type="ECO:0000256" key="1">
    <source>
        <dbReference type="SAM" id="Phobius"/>
    </source>
</evidence>
<dbReference type="Proteomes" id="UP000037046">
    <property type="component" value="Unassembled WGS sequence"/>
</dbReference>
<keyword evidence="1" id="KW-0472">Membrane</keyword>
<evidence type="ECO:0000313" key="3">
    <source>
        <dbReference type="Proteomes" id="UP000037046"/>
    </source>
</evidence>